<keyword evidence="13" id="KW-1185">Reference proteome</keyword>
<evidence type="ECO:0000313" key="13">
    <source>
        <dbReference type="Proteomes" id="UP000006790"/>
    </source>
</evidence>
<dbReference type="PANTHER" id="PTHR13032:SF6">
    <property type="entry name" value="MITOCHONDRIAL IMPORT INNER MEMBRANE TRANSLOCASE SUBUNIT TIM21"/>
    <property type="match status" value="1"/>
</dbReference>
<gene>
    <name evidence="12" type="ordered locus">Ecym_6154</name>
</gene>
<sequence>MIDVWFFRKFSDLRMFSSISRSMDGVWVGRKLCRSQIKAVEVLSRYSNINVGLRTSALRSSATTKGGNAGHRYMYSTFNGTSTKNSASGKYSTEKKLPLWPRVKSAVSFSVSGILIVGATGLAGVVVYLILSELFSPSGDTQIFNRAVTKIEADTVARSLLQCNDYENSRERLKAYGETLHNDKWTRNRPIKSTRRIEKDGKEHYFMKFHVESNKKIGLVTVEARESEKSYQPDFISMYLDVSGHERYYLIKSRPLVVKPKGFLGVNWGPKRD</sequence>
<name>G8JV65_ERECY</name>
<dbReference type="FunFam" id="3.10.450.320:FF:000002">
    <property type="entry name" value="Mitochondrial import inner membrane translocase subunit tim21"/>
    <property type="match status" value="1"/>
</dbReference>
<dbReference type="Proteomes" id="UP000006790">
    <property type="component" value="Chromosome 6"/>
</dbReference>
<dbReference type="Pfam" id="PF08294">
    <property type="entry name" value="TIM21"/>
    <property type="match status" value="1"/>
</dbReference>
<protein>
    <recommendedName>
        <fullName evidence="3 11">Mitochondrial import inner membrane translocase subunit Tim21</fullName>
    </recommendedName>
</protein>
<evidence type="ECO:0000256" key="2">
    <source>
        <dbReference type="ARBA" id="ARBA00010867"/>
    </source>
</evidence>
<keyword evidence="11" id="KW-0813">Transport</keyword>
<dbReference type="GO" id="GO:0030150">
    <property type="term" value="P:protein import into mitochondrial matrix"/>
    <property type="evidence" value="ECO:0007669"/>
    <property type="project" value="UniProtKB-UniRule"/>
</dbReference>
<evidence type="ECO:0000256" key="11">
    <source>
        <dbReference type="RuleBase" id="RU367142"/>
    </source>
</evidence>
<keyword evidence="9 11" id="KW-0496">Mitochondrion</keyword>
<feature type="transmembrane region" description="Helical" evidence="11">
    <location>
        <begin position="106"/>
        <end position="131"/>
    </location>
</feature>
<dbReference type="AlphaFoldDB" id="G8JV65"/>
<keyword evidence="7 11" id="KW-1133">Transmembrane helix</keyword>
<dbReference type="Gene3D" id="3.10.450.320">
    <property type="entry name" value="Mitochondrial import inner membrane translocase subunit Tim21"/>
    <property type="match status" value="1"/>
</dbReference>
<evidence type="ECO:0000256" key="5">
    <source>
        <dbReference type="ARBA" id="ARBA00022792"/>
    </source>
</evidence>
<evidence type="ECO:0000256" key="6">
    <source>
        <dbReference type="ARBA" id="ARBA00022946"/>
    </source>
</evidence>
<dbReference type="GeneID" id="11471025"/>
<dbReference type="eggNOG" id="KOG4836">
    <property type="taxonomic scope" value="Eukaryota"/>
</dbReference>
<accession>G8JV65</accession>
<reference evidence="13" key="1">
    <citation type="journal article" date="2012" name="G3 (Bethesda)">
        <title>Pichia sorbitophila, an interspecies yeast hybrid reveals early steps of genome resolution following polyploidization.</title>
        <authorList>
            <person name="Leh Louis V."/>
            <person name="Despons L."/>
            <person name="Friedrich A."/>
            <person name="Martin T."/>
            <person name="Durrens P."/>
            <person name="Casaregola S."/>
            <person name="Neuveglise C."/>
            <person name="Fairhead C."/>
            <person name="Marck C."/>
            <person name="Cruz J.A."/>
            <person name="Straub M.L."/>
            <person name="Kugler V."/>
            <person name="Sacerdot C."/>
            <person name="Uzunov Z."/>
            <person name="Thierry A."/>
            <person name="Weiss S."/>
            <person name="Bleykasten C."/>
            <person name="De Montigny J."/>
            <person name="Jacques N."/>
            <person name="Jung P."/>
            <person name="Lemaire M."/>
            <person name="Mallet S."/>
            <person name="Morel G."/>
            <person name="Richard G.F."/>
            <person name="Sarkar A."/>
            <person name="Savel G."/>
            <person name="Schacherer J."/>
            <person name="Seret M.L."/>
            <person name="Talla E."/>
            <person name="Samson G."/>
            <person name="Jubin C."/>
            <person name="Poulain J."/>
            <person name="Vacherie B."/>
            <person name="Barbe V."/>
            <person name="Pelletier E."/>
            <person name="Sherman D.J."/>
            <person name="Westhof E."/>
            <person name="Weissenbach J."/>
            <person name="Baret P.V."/>
            <person name="Wincker P."/>
            <person name="Gaillardin C."/>
            <person name="Dujon B."/>
            <person name="Souciet J.L."/>
        </authorList>
    </citation>
    <scope>NUCLEOTIDE SEQUENCE [LARGE SCALE GENOMIC DNA]</scope>
    <source>
        <strain evidence="13">CBS 270.75 / DBVPG 7215 / KCTC 17166 / NRRL Y-17582</strain>
    </source>
</reference>
<dbReference type="InterPro" id="IPR013261">
    <property type="entry name" value="Tim21"/>
</dbReference>
<dbReference type="PANTHER" id="PTHR13032">
    <property type="entry name" value="MITOCHONDRIAL IMPORT INNER MEMBRANE TRANSLOCASE SUBUNIT TIM21"/>
    <property type="match status" value="1"/>
</dbReference>
<dbReference type="InParanoid" id="G8JV65"/>
<keyword evidence="11" id="KW-0653">Protein transport</keyword>
<keyword evidence="8 11" id="KW-0811">Translocation</keyword>
<dbReference type="KEGG" id="erc:Ecym_6154"/>
<dbReference type="OrthoDB" id="436405at2759"/>
<keyword evidence="4 11" id="KW-0812">Transmembrane</keyword>
<comment type="subcellular location">
    <subcellularLocation>
        <location evidence="1 11">Mitochondrion inner membrane</location>
        <topology evidence="1 11">Single-pass membrane protein</topology>
    </subcellularLocation>
</comment>
<comment type="function">
    <text evidence="11">Essential component of the TIM23 complex, a complex that mediates the translocation of transit peptide-containing proteins across the mitochondrial inner membrane.</text>
</comment>
<evidence type="ECO:0000256" key="8">
    <source>
        <dbReference type="ARBA" id="ARBA00023010"/>
    </source>
</evidence>
<keyword evidence="5 11" id="KW-0999">Mitochondrion inner membrane</keyword>
<dbReference type="EMBL" id="CP002502">
    <property type="protein sequence ID" value="AET40544.1"/>
    <property type="molecule type" value="Genomic_DNA"/>
</dbReference>
<evidence type="ECO:0000256" key="1">
    <source>
        <dbReference type="ARBA" id="ARBA00004434"/>
    </source>
</evidence>
<dbReference type="STRING" id="931890.G8JV65"/>
<comment type="subunit">
    <text evidence="11">Component of the TIM23 complex.</text>
</comment>
<evidence type="ECO:0000256" key="7">
    <source>
        <dbReference type="ARBA" id="ARBA00022989"/>
    </source>
</evidence>
<evidence type="ECO:0000256" key="10">
    <source>
        <dbReference type="ARBA" id="ARBA00023136"/>
    </source>
</evidence>
<evidence type="ECO:0000256" key="4">
    <source>
        <dbReference type="ARBA" id="ARBA00022692"/>
    </source>
</evidence>
<evidence type="ECO:0000256" key="9">
    <source>
        <dbReference type="ARBA" id="ARBA00023128"/>
    </source>
</evidence>
<comment type="similarity">
    <text evidence="2 11">Belongs to the TIM21 family.</text>
</comment>
<dbReference type="FunCoup" id="G8JV65">
    <property type="interactions" value="259"/>
</dbReference>
<organism evidence="12 13">
    <name type="scientific">Eremothecium cymbalariae (strain CBS 270.75 / DBVPG 7215 / KCTC 17166 / NRRL Y-17582)</name>
    <name type="common">Yeast</name>
    <dbReference type="NCBI Taxonomy" id="931890"/>
    <lineage>
        <taxon>Eukaryota</taxon>
        <taxon>Fungi</taxon>
        <taxon>Dikarya</taxon>
        <taxon>Ascomycota</taxon>
        <taxon>Saccharomycotina</taxon>
        <taxon>Saccharomycetes</taxon>
        <taxon>Saccharomycetales</taxon>
        <taxon>Saccharomycetaceae</taxon>
        <taxon>Eremothecium</taxon>
    </lineage>
</organism>
<keyword evidence="6" id="KW-0809">Transit peptide</keyword>
<keyword evidence="10 11" id="KW-0472">Membrane</keyword>
<dbReference type="InterPro" id="IPR038552">
    <property type="entry name" value="Tim21_IMS_sf"/>
</dbReference>
<evidence type="ECO:0000256" key="3">
    <source>
        <dbReference type="ARBA" id="ARBA00020726"/>
    </source>
</evidence>
<dbReference type="GO" id="GO:0005744">
    <property type="term" value="C:TIM23 mitochondrial import inner membrane translocase complex"/>
    <property type="evidence" value="ECO:0007669"/>
    <property type="project" value="UniProtKB-UniRule"/>
</dbReference>
<dbReference type="HOGENOM" id="CLU_089043_1_0_1"/>
<dbReference type="RefSeq" id="XP_003647361.1">
    <property type="nucleotide sequence ID" value="XM_003647313.1"/>
</dbReference>
<evidence type="ECO:0000313" key="12">
    <source>
        <dbReference type="EMBL" id="AET40544.1"/>
    </source>
</evidence>
<proteinExistence type="inferred from homology"/>
<dbReference type="OMA" id="HVESKQK"/>